<evidence type="ECO:0000256" key="5">
    <source>
        <dbReference type="ARBA" id="ARBA00022840"/>
    </source>
</evidence>
<keyword evidence="5 8" id="KW-0067">ATP-binding</keyword>
<dbReference type="SMART" id="SM00382">
    <property type="entry name" value="AAA"/>
    <property type="match status" value="1"/>
</dbReference>
<sequence>MSKPPLILNNVSKSFGGKQAVKDVSFTIRAGEVVGFLGPNGAGKTTTIRMALGLIPPDSGEVALFGDAPGENAFGRIGFLPEERGLYKKQTARESIAHMARLNGLPKGEAFTLADSLLDRYGLSEAKRKKNKDMSKGMAQKVQLLSAIAHNPEFYILDEPFSGLDPVNQQVLEGIVSEIASRGATIIFSTHVMEHAERLCDRIILMGGGRVVFDGSTELALSKAPRRLMIASEDERLEAHMQPFAKSIEARKDGGLMVTLEDEAQPQKILESCVAAKIPLTRFEPRSPTLHEAFVALVGDEVRADMQQSADREESHAEDNTMKAEH</sequence>
<protein>
    <submittedName>
        <fullName evidence="8">ABC-2 type transport system ATP-binding protein</fullName>
    </submittedName>
</protein>
<keyword evidence="3" id="KW-0536">Nodulation</keyword>
<keyword evidence="9" id="KW-1185">Reference proteome</keyword>
<dbReference type="Gene3D" id="3.40.50.300">
    <property type="entry name" value="P-loop containing nucleotide triphosphate hydrolases"/>
    <property type="match status" value="1"/>
</dbReference>
<dbReference type="InterPro" id="IPR003439">
    <property type="entry name" value="ABC_transporter-like_ATP-bd"/>
</dbReference>
<feature type="domain" description="ABC transporter" evidence="7">
    <location>
        <begin position="6"/>
        <end position="233"/>
    </location>
</feature>
<comment type="similarity">
    <text evidence="1">Belongs to the ABC transporter superfamily.</text>
</comment>
<keyword evidence="2" id="KW-0813">Transport</keyword>
<proteinExistence type="inferred from homology"/>
<dbReference type="GO" id="GO:0016887">
    <property type="term" value="F:ATP hydrolysis activity"/>
    <property type="evidence" value="ECO:0007669"/>
    <property type="project" value="InterPro"/>
</dbReference>
<dbReference type="PROSITE" id="PS00211">
    <property type="entry name" value="ABC_TRANSPORTER_1"/>
    <property type="match status" value="1"/>
</dbReference>
<evidence type="ECO:0000256" key="4">
    <source>
        <dbReference type="ARBA" id="ARBA00022741"/>
    </source>
</evidence>
<accession>A0A420WF59</accession>
<dbReference type="SUPFAM" id="SSF52540">
    <property type="entry name" value="P-loop containing nucleoside triphosphate hydrolases"/>
    <property type="match status" value="1"/>
</dbReference>
<dbReference type="InterPro" id="IPR025302">
    <property type="entry name" value="DrrA1/2-like_C"/>
</dbReference>
<evidence type="ECO:0000313" key="9">
    <source>
        <dbReference type="Proteomes" id="UP000282211"/>
    </source>
</evidence>
<dbReference type="PANTHER" id="PTHR42711">
    <property type="entry name" value="ABC TRANSPORTER ATP-BINDING PROTEIN"/>
    <property type="match status" value="1"/>
</dbReference>
<evidence type="ECO:0000256" key="6">
    <source>
        <dbReference type="SAM" id="MobiDB-lite"/>
    </source>
</evidence>
<name>A0A420WF59_9PROT</name>
<comment type="caution">
    <text evidence="8">The sequence shown here is derived from an EMBL/GenBank/DDBJ whole genome shotgun (WGS) entry which is preliminary data.</text>
</comment>
<dbReference type="InterPro" id="IPR027417">
    <property type="entry name" value="P-loop_NTPase"/>
</dbReference>
<dbReference type="Proteomes" id="UP000282211">
    <property type="component" value="Unassembled WGS sequence"/>
</dbReference>
<keyword evidence="4" id="KW-0547">Nucleotide-binding</keyword>
<evidence type="ECO:0000259" key="7">
    <source>
        <dbReference type="PROSITE" id="PS50893"/>
    </source>
</evidence>
<evidence type="ECO:0000256" key="1">
    <source>
        <dbReference type="ARBA" id="ARBA00005417"/>
    </source>
</evidence>
<dbReference type="RefSeq" id="WP_121102490.1">
    <property type="nucleotide sequence ID" value="NZ_RBII01000002.1"/>
</dbReference>
<feature type="region of interest" description="Disordered" evidence="6">
    <location>
        <begin position="305"/>
        <end position="326"/>
    </location>
</feature>
<dbReference type="GO" id="GO:0005524">
    <property type="term" value="F:ATP binding"/>
    <property type="evidence" value="ECO:0007669"/>
    <property type="project" value="UniProtKB-KW"/>
</dbReference>
<evidence type="ECO:0000313" key="8">
    <source>
        <dbReference type="EMBL" id="RKQ69617.1"/>
    </source>
</evidence>
<dbReference type="PANTHER" id="PTHR42711:SF5">
    <property type="entry name" value="ABC TRANSPORTER ATP-BINDING PROTEIN NATA"/>
    <property type="match status" value="1"/>
</dbReference>
<dbReference type="InterPro" id="IPR017871">
    <property type="entry name" value="ABC_transporter-like_CS"/>
</dbReference>
<dbReference type="OrthoDB" id="9778547at2"/>
<dbReference type="InterPro" id="IPR050763">
    <property type="entry name" value="ABC_transporter_ATP-binding"/>
</dbReference>
<dbReference type="Pfam" id="PF00005">
    <property type="entry name" value="ABC_tran"/>
    <property type="match status" value="1"/>
</dbReference>
<dbReference type="InParanoid" id="A0A420WF59"/>
<evidence type="ECO:0000256" key="2">
    <source>
        <dbReference type="ARBA" id="ARBA00022448"/>
    </source>
</evidence>
<organism evidence="8 9">
    <name type="scientific">Litorimonas taeanensis</name>
    <dbReference type="NCBI Taxonomy" id="568099"/>
    <lineage>
        <taxon>Bacteria</taxon>
        <taxon>Pseudomonadati</taxon>
        <taxon>Pseudomonadota</taxon>
        <taxon>Alphaproteobacteria</taxon>
        <taxon>Maricaulales</taxon>
        <taxon>Robiginitomaculaceae</taxon>
    </lineage>
</organism>
<evidence type="ECO:0000256" key="3">
    <source>
        <dbReference type="ARBA" id="ARBA00022458"/>
    </source>
</evidence>
<gene>
    <name evidence="8" type="ORF">DES40_2420</name>
</gene>
<reference evidence="8 9" key="1">
    <citation type="submission" date="2018-10" db="EMBL/GenBank/DDBJ databases">
        <title>Genomic Encyclopedia of Type Strains, Phase IV (KMG-IV): sequencing the most valuable type-strain genomes for metagenomic binning, comparative biology and taxonomic classification.</title>
        <authorList>
            <person name="Goeker M."/>
        </authorList>
    </citation>
    <scope>NUCLEOTIDE SEQUENCE [LARGE SCALE GENOMIC DNA]</scope>
    <source>
        <strain evidence="8 9">DSM 22008</strain>
    </source>
</reference>
<dbReference type="PROSITE" id="PS50893">
    <property type="entry name" value="ABC_TRANSPORTER_2"/>
    <property type="match status" value="1"/>
</dbReference>
<dbReference type="AlphaFoldDB" id="A0A420WF59"/>
<dbReference type="EMBL" id="RBII01000002">
    <property type="protein sequence ID" value="RKQ69617.1"/>
    <property type="molecule type" value="Genomic_DNA"/>
</dbReference>
<dbReference type="InterPro" id="IPR003593">
    <property type="entry name" value="AAA+_ATPase"/>
</dbReference>
<dbReference type="Pfam" id="PF13732">
    <property type="entry name" value="DrrA1-3_C"/>
    <property type="match status" value="1"/>
</dbReference>